<dbReference type="OrthoDB" id="7211230at2"/>
<feature type="DNA-binding region" description="H-T-H motif" evidence="2">
    <location>
        <begin position="42"/>
        <end position="61"/>
    </location>
</feature>
<gene>
    <name evidence="4" type="ORF">HY29_13305</name>
</gene>
<protein>
    <recommendedName>
        <fullName evidence="3">HTH tetR-type domain-containing protein</fullName>
    </recommendedName>
</protein>
<comment type="caution">
    <text evidence="4">The sequence shown here is derived from an EMBL/GenBank/DDBJ whole genome shotgun (WGS) entry which is preliminary data.</text>
</comment>
<reference evidence="4 5" key="1">
    <citation type="journal article" date="2014" name="Antonie Van Leeuwenhoek">
        <title>Hyphomonas beringensis sp. nov. and Hyphomonas chukchiensis sp. nov., isolated from surface seawater of the Bering Sea and Chukchi Sea.</title>
        <authorList>
            <person name="Li C."/>
            <person name="Lai Q."/>
            <person name="Li G."/>
            <person name="Dong C."/>
            <person name="Wang J."/>
            <person name="Liao Y."/>
            <person name="Shao Z."/>
        </authorList>
    </citation>
    <scope>NUCLEOTIDE SEQUENCE [LARGE SCALE GENOMIC DNA]</scope>
    <source>
        <strain evidence="4 5">25B14_1</strain>
    </source>
</reference>
<dbReference type="EMBL" id="AWFF01000034">
    <property type="protein sequence ID" value="KCZ54770.1"/>
    <property type="molecule type" value="Genomic_DNA"/>
</dbReference>
<dbReference type="SUPFAM" id="SSF46689">
    <property type="entry name" value="Homeodomain-like"/>
    <property type="match status" value="1"/>
</dbReference>
<dbReference type="Gene3D" id="1.10.357.10">
    <property type="entry name" value="Tetracycline Repressor, domain 2"/>
    <property type="match status" value="1"/>
</dbReference>
<dbReference type="PATRIC" id="fig|1280946.3.peg.1670"/>
<dbReference type="InterPro" id="IPR001647">
    <property type="entry name" value="HTH_TetR"/>
</dbReference>
<dbReference type="AlphaFoldDB" id="A0A062UF88"/>
<dbReference type="Proteomes" id="UP000027037">
    <property type="component" value="Unassembled WGS sequence"/>
</dbReference>
<evidence type="ECO:0000256" key="2">
    <source>
        <dbReference type="PROSITE-ProRule" id="PRU00335"/>
    </source>
</evidence>
<dbReference type="InterPro" id="IPR009057">
    <property type="entry name" value="Homeodomain-like_sf"/>
</dbReference>
<sequence>MSDSQTILSPSVDPTSSALTSEERILAAANSEYNQTGSLPLSLGAIAERAQLSRSLIYAHFPDQYALINALLEGHISLLQDEAAHTLLQGNSLEDTGTALADLLLEHYLTAGLLLAEAPQDDFCRGHLSLKVRKFYRNCIMTLAQKAVAEFGLVQRQARATVLMLSALPEQAARLSTTQQVPSETTRATQKRIIRLTVDTLRS</sequence>
<proteinExistence type="predicted"/>
<accession>A0A062UF88</accession>
<evidence type="ECO:0000259" key="3">
    <source>
        <dbReference type="PROSITE" id="PS50977"/>
    </source>
</evidence>
<organism evidence="4 5">
    <name type="scientific">Hyphomonas beringensis</name>
    <dbReference type="NCBI Taxonomy" id="1280946"/>
    <lineage>
        <taxon>Bacteria</taxon>
        <taxon>Pseudomonadati</taxon>
        <taxon>Pseudomonadota</taxon>
        <taxon>Alphaproteobacteria</taxon>
        <taxon>Hyphomonadales</taxon>
        <taxon>Hyphomonadaceae</taxon>
        <taxon>Hyphomonas</taxon>
    </lineage>
</organism>
<dbReference type="GO" id="GO:0003677">
    <property type="term" value="F:DNA binding"/>
    <property type="evidence" value="ECO:0007669"/>
    <property type="project" value="UniProtKB-UniRule"/>
</dbReference>
<keyword evidence="5" id="KW-1185">Reference proteome</keyword>
<evidence type="ECO:0000256" key="1">
    <source>
        <dbReference type="ARBA" id="ARBA00023125"/>
    </source>
</evidence>
<name>A0A062UF88_9PROT</name>
<dbReference type="PROSITE" id="PS50977">
    <property type="entry name" value="HTH_TETR_2"/>
    <property type="match status" value="1"/>
</dbReference>
<dbReference type="Pfam" id="PF00440">
    <property type="entry name" value="TetR_N"/>
    <property type="match status" value="1"/>
</dbReference>
<feature type="domain" description="HTH tetR-type" evidence="3">
    <location>
        <begin position="19"/>
        <end position="79"/>
    </location>
</feature>
<keyword evidence="1 2" id="KW-0238">DNA-binding</keyword>
<evidence type="ECO:0000313" key="4">
    <source>
        <dbReference type="EMBL" id="KCZ54770.1"/>
    </source>
</evidence>
<dbReference type="RefSeq" id="WP_034795497.1">
    <property type="nucleotide sequence ID" value="NZ_AWFF01000034.1"/>
</dbReference>
<evidence type="ECO:0000313" key="5">
    <source>
        <dbReference type="Proteomes" id="UP000027037"/>
    </source>
</evidence>